<keyword evidence="4 5" id="KW-0413">Isomerase</keyword>
<proteinExistence type="inferred from homology"/>
<dbReference type="InterPro" id="IPR029000">
    <property type="entry name" value="Cyclophilin-like_dom_sf"/>
</dbReference>
<comment type="catalytic activity">
    <reaction evidence="5">
        <text>[protein]-peptidylproline (omega=180) = [protein]-peptidylproline (omega=0)</text>
        <dbReference type="Rhea" id="RHEA:16237"/>
        <dbReference type="Rhea" id="RHEA-COMP:10747"/>
        <dbReference type="Rhea" id="RHEA-COMP:10748"/>
        <dbReference type="ChEBI" id="CHEBI:83833"/>
        <dbReference type="ChEBI" id="CHEBI:83834"/>
        <dbReference type="EC" id="5.2.1.8"/>
    </reaction>
</comment>
<dbReference type="GO" id="GO:0003755">
    <property type="term" value="F:peptidyl-prolyl cis-trans isomerase activity"/>
    <property type="evidence" value="ECO:0007669"/>
    <property type="project" value="UniProtKB-UniRule"/>
</dbReference>
<reference evidence="7 8" key="1">
    <citation type="journal article" date="2016" name="Nat. Commun.">
        <title>Thousands of microbial genomes shed light on interconnected biogeochemical processes in an aquifer system.</title>
        <authorList>
            <person name="Anantharaman K."/>
            <person name="Brown C.T."/>
            <person name="Hug L.A."/>
            <person name="Sharon I."/>
            <person name="Castelle C.J."/>
            <person name="Probst A.J."/>
            <person name="Thomas B.C."/>
            <person name="Singh A."/>
            <person name="Wilkins M.J."/>
            <person name="Karaoz U."/>
            <person name="Brodie E.L."/>
            <person name="Williams K.H."/>
            <person name="Hubbard S.S."/>
            <person name="Banfield J.F."/>
        </authorList>
    </citation>
    <scope>NUCLEOTIDE SEQUENCE [LARGE SCALE GENOMIC DNA]</scope>
</reference>
<dbReference type="PROSITE" id="PS00170">
    <property type="entry name" value="CSA_PPIASE_1"/>
    <property type="match status" value="1"/>
</dbReference>
<dbReference type="InterPro" id="IPR024936">
    <property type="entry name" value="Cyclophilin-type_PPIase"/>
</dbReference>
<evidence type="ECO:0000256" key="2">
    <source>
        <dbReference type="ARBA" id="ARBA00007365"/>
    </source>
</evidence>
<dbReference type="GO" id="GO:0006457">
    <property type="term" value="P:protein folding"/>
    <property type="evidence" value="ECO:0007669"/>
    <property type="project" value="InterPro"/>
</dbReference>
<dbReference type="InterPro" id="IPR020892">
    <property type="entry name" value="Cyclophilin-type_PPIase_CS"/>
</dbReference>
<sequence length="158" mass="16923">MMKLVKIIILHTSAGDITLALDSQNTPITTNNFLTLAQKGFYDKTIFHRVISGFMVQGGNPKGDGTGGPGYQFNDEPITGEYKRGTVAMANSGPNTNGSQFFIMHADYALPKNYVIFGQVTAGLDVVDKIATAPVTRSRSGENSQPVNPVIIESATVL</sequence>
<dbReference type="InterPro" id="IPR002130">
    <property type="entry name" value="Cyclophilin-type_PPIase_dom"/>
</dbReference>
<comment type="similarity">
    <text evidence="2 5">Belongs to the cyclophilin-type PPIase family.</text>
</comment>
<name>A0A1F5DQR5_9BACT</name>
<gene>
    <name evidence="7" type="ORF">A3I57_03365</name>
</gene>
<accession>A0A1F5DQR5</accession>
<evidence type="ECO:0000313" key="8">
    <source>
        <dbReference type="Proteomes" id="UP000176364"/>
    </source>
</evidence>
<dbReference type="CDD" id="cd00317">
    <property type="entry name" value="cyclophilin"/>
    <property type="match status" value="1"/>
</dbReference>
<dbReference type="InterPro" id="IPR044666">
    <property type="entry name" value="Cyclophilin_A-like"/>
</dbReference>
<protein>
    <recommendedName>
        <fullName evidence="5">Peptidyl-prolyl cis-trans isomerase</fullName>
        <shortName evidence="5">PPIase</shortName>
        <ecNumber evidence="5">5.2.1.8</ecNumber>
    </recommendedName>
</protein>
<comment type="function">
    <text evidence="1 5">PPIases accelerate the folding of proteins. It catalyzes the cis-trans isomerization of proline imidic peptide bonds in oligopeptides.</text>
</comment>
<dbReference type="EC" id="5.2.1.8" evidence="5"/>
<keyword evidence="3 5" id="KW-0697">Rotamase</keyword>
<dbReference type="PROSITE" id="PS50072">
    <property type="entry name" value="CSA_PPIASE_2"/>
    <property type="match status" value="1"/>
</dbReference>
<dbReference type="Gene3D" id="2.40.100.10">
    <property type="entry name" value="Cyclophilin-like"/>
    <property type="match status" value="1"/>
</dbReference>
<dbReference type="AlphaFoldDB" id="A0A1F5DQR5"/>
<feature type="domain" description="PPIase cyclophilin-type" evidence="6">
    <location>
        <begin position="4"/>
        <end position="157"/>
    </location>
</feature>
<evidence type="ECO:0000313" key="7">
    <source>
        <dbReference type="EMBL" id="OGD57472.1"/>
    </source>
</evidence>
<dbReference type="SUPFAM" id="SSF50891">
    <property type="entry name" value="Cyclophilin-like"/>
    <property type="match status" value="1"/>
</dbReference>
<dbReference type="Pfam" id="PF00160">
    <property type="entry name" value="Pro_isomerase"/>
    <property type="match status" value="1"/>
</dbReference>
<evidence type="ECO:0000256" key="4">
    <source>
        <dbReference type="ARBA" id="ARBA00023235"/>
    </source>
</evidence>
<dbReference type="PANTHER" id="PTHR45625:SF4">
    <property type="entry name" value="PEPTIDYLPROLYL ISOMERASE DOMAIN AND WD REPEAT-CONTAINING PROTEIN 1"/>
    <property type="match status" value="1"/>
</dbReference>
<dbReference type="PIRSF" id="PIRSF001467">
    <property type="entry name" value="Peptidylpro_ismrse"/>
    <property type="match status" value="1"/>
</dbReference>
<organism evidence="7 8">
    <name type="scientific">Candidatus Beckwithbacteria bacterium RIFCSPLOWO2_02_FULL_47_23</name>
    <dbReference type="NCBI Taxonomy" id="1797463"/>
    <lineage>
        <taxon>Bacteria</taxon>
        <taxon>Candidatus Beckwithiibacteriota</taxon>
    </lineage>
</organism>
<evidence type="ECO:0000256" key="1">
    <source>
        <dbReference type="ARBA" id="ARBA00002388"/>
    </source>
</evidence>
<comment type="caution">
    <text evidence="7">The sequence shown here is derived from an EMBL/GenBank/DDBJ whole genome shotgun (WGS) entry which is preliminary data.</text>
</comment>
<dbReference type="EMBL" id="MEZQ01000066">
    <property type="protein sequence ID" value="OGD57472.1"/>
    <property type="molecule type" value="Genomic_DNA"/>
</dbReference>
<evidence type="ECO:0000256" key="3">
    <source>
        <dbReference type="ARBA" id="ARBA00023110"/>
    </source>
</evidence>
<evidence type="ECO:0000256" key="5">
    <source>
        <dbReference type="RuleBase" id="RU363019"/>
    </source>
</evidence>
<evidence type="ECO:0000259" key="6">
    <source>
        <dbReference type="PROSITE" id="PS50072"/>
    </source>
</evidence>
<dbReference type="Proteomes" id="UP000176364">
    <property type="component" value="Unassembled WGS sequence"/>
</dbReference>
<dbReference type="PRINTS" id="PR00153">
    <property type="entry name" value="CSAPPISMRASE"/>
</dbReference>
<dbReference type="PANTHER" id="PTHR45625">
    <property type="entry name" value="PEPTIDYL-PROLYL CIS-TRANS ISOMERASE-RELATED"/>
    <property type="match status" value="1"/>
</dbReference>